<accession>A0A8H7ZQ70</accession>
<evidence type="ECO:0000313" key="2">
    <source>
        <dbReference type="Proteomes" id="UP000673691"/>
    </source>
</evidence>
<organism evidence="1 2">
    <name type="scientific">Olpidium bornovanus</name>
    <dbReference type="NCBI Taxonomy" id="278681"/>
    <lineage>
        <taxon>Eukaryota</taxon>
        <taxon>Fungi</taxon>
        <taxon>Fungi incertae sedis</taxon>
        <taxon>Olpidiomycota</taxon>
        <taxon>Olpidiomycotina</taxon>
        <taxon>Olpidiomycetes</taxon>
        <taxon>Olpidiales</taxon>
        <taxon>Olpidiaceae</taxon>
        <taxon>Olpidium</taxon>
    </lineage>
</organism>
<comment type="caution">
    <text evidence="1">The sequence shown here is derived from an EMBL/GenBank/DDBJ whole genome shotgun (WGS) entry which is preliminary data.</text>
</comment>
<evidence type="ECO:0000313" key="1">
    <source>
        <dbReference type="EMBL" id="KAG5457362.1"/>
    </source>
</evidence>
<reference evidence="1 2" key="1">
    <citation type="journal article" name="Sci. Rep.">
        <title>Genome-scale phylogenetic analyses confirm Olpidium as the closest living zoosporic fungus to the non-flagellated, terrestrial fungi.</title>
        <authorList>
            <person name="Chang Y."/>
            <person name="Rochon D."/>
            <person name="Sekimoto S."/>
            <person name="Wang Y."/>
            <person name="Chovatia M."/>
            <person name="Sandor L."/>
            <person name="Salamov A."/>
            <person name="Grigoriev I.V."/>
            <person name="Stajich J.E."/>
            <person name="Spatafora J.W."/>
        </authorList>
    </citation>
    <scope>NUCLEOTIDE SEQUENCE [LARGE SCALE GENOMIC DNA]</scope>
    <source>
        <strain evidence="1">S191</strain>
    </source>
</reference>
<keyword evidence="2" id="KW-1185">Reference proteome</keyword>
<dbReference type="AlphaFoldDB" id="A0A8H7ZQ70"/>
<protein>
    <submittedName>
        <fullName evidence="1">Uncharacterized protein</fullName>
    </submittedName>
</protein>
<feature type="non-terminal residue" evidence="1">
    <location>
        <position position="1"/>
    </location>
</feature>
<dbReference type="EMBL" id="JAEFCI010010209">
    <property type="protein sequence ID" value="KAG5457362.1"/>
    <property type="molecule type" value="Genomic_DNA"/>
</dbReference>
<gene>
    <name evidence="1" type="ORF">BJ554DRAFT_2647</name>
</gene>
<dbReference type="Proteomes" id="UP000673691">
    <property type="component" value="Unassembled WGS sequence"/>
</dbReference>
<name>A0A8H7ZQ70_9FUNG</name>
<proteinExistence type="predicted"/>
<sequence length="109" mass="11908">RRAANRKKKKKKKKKARAGCTFTSQLGGTAAELIFLRQQRIELAAPLARVPPFARTAPPAGQVRGGRLHARRRGCLSGALRRPESGLRKMEGVGFFESNVKIVAESALT</sequence>